<accession>A0ABV6VFR1</accession>
<feature type="transmembrane region" description="Helical" evidence="1">
    <location>
        <begin position="140"/>
        <end position="158"/>
    </location>
</feature>
<dbReference type="Gene3D" id="1.20.1250.20">
    <property type="entry name" value="MFS general substrate transporter like domains"/>
    <property type="match status" value="1"/>
</dbReference>
<protein>
    <submittedName>
        <fullName evidence="3">MFS transporter</fullName>
    </submittedName>
</protein>
<dbReference type="SUPFAM" id="SSF52799">
    <property type="entry name" value="(Phosphotyrosine protein) phosphatases II"/>
    <property type="match status" value="1"/>
</dbReference>
<dbReference type="PANTHER" id="PTHR23530:SF1">
    <property type="entry name" value="PERMEASE, MAJOR FACILITATOR SUPERFAMILY-RELATED"/>
    <property type="match status" value="1"/>
</dbReference>
<evidence type="ECO:0000313" key="3">
    <source>
        <dbReference type="EMBL" id="MFC1412516.1"/>
    </source>
</evidence>
<feature type="transmembrane region" description="Helical" evidence="1">
    <location>
        <begin position="286"/>
        <end position="308"/>
    </location>
</feature>
<dbReference type="PANTHER" id="PTHR23530">
    <property type="entry name" value="TRANSPORT PROTEIN-RELATED"/>
    <property type="match status" value="1"/>
</dbReference>
<dbReference type="InterPro" id="IPR053160">
    <property type="entry name" value="MFS_DHA3_Transporter"/>
</dbReference>
<feature type="domain" description="Tyrosine specific protein phosphatases" evidence="2">
    <location>
        <begin position="1"/>
        <end position="36"/>
    </location>
</feature>
<dbReference type="EMBL" id="JBHEZX010000012">
    <property type="protein sequence ID" value="MFC1412516.1"/>
    <property type="molecule type" value="Genomic_DNA"/>
</dbReference>
<dbReference type="RefSeq" id="WP_380513289.1">
    <property type="nucleotide sequence ID" value="NZ_JBHEZX010000012.1"/>
</dbReference>
<dbReference type="SUPFAM" id="SSF103473">
    <property type="entry name" value="MFS general substrate transporter"/>
    <property type="match status" value="1"/>
</dbReference>
<dbReference type="InterPro" id="IPR000387">
    <property type="entry name" value="Tyr_Pase_dom"/>
</dbReference>
<evidence type="ECO:0000256" key="1">
    <source>
        <dbReference type="SAM" id="Phobius"/>
    </source>
</evidence>
<name>A0ABV6VFR1_9ACTN</name>
<keyword evidence="1" id="KW-1133">Transmembrane helix</keyword>
<organism evidence="3 4">
    <name type="scientific">Streptacidiphilus alkalitolerans</name>
    <dbReference type="NCBI Taxonomy" id="3342712"/>
    <lineage>
        <taxon>Bacteria</taxon>
        <taxon>Bacillati</taxon>
        <taxon>Actinomycetota</taxon>
        <taxon>Actinomycetes</taxon>
        <taxon>Kitasatosporales</taxon>
        <taxon>Streptomycetaceae</taxon>
        <taxon>Streptacidiphilus</taxon>
    </lineage>
</organism>
<sequence>MRCHSGYNRSGLVVAQTLIELGQDPLAAIALVRQKRSPWALNNQISSFLWWTCLRAVFHRGYVLASGIYFVVDARLSPSQIIGLGIVMAATLTLSDIPAGAWSDTFSRKWPLVAGHGFLAAGMVLTGLVTAYPLVLCTQVLWALGWAFSGGADVAWLTEELGRPNRVARVLAARARWELIGGAVGMIVFGLLGWAVGLSAAIVASGAAMALLGLFVASRFPEDNFHPVHGHRLAASLSVLRRGIALARQDREILLMLAATMAVSGAEVISWLFARRLVSLGLSGNPVVSYAIVGLLSTVAGVIALRLVEARIAVASSARSAYAAGCLAAAVGLALLVLAPNAVVGGIGLLLASGVGFSITRAVSVIWVNRRATSDIRATIHSLLSQAETTGEVAGGLLLALTAQAAGMSAAFTGSGVLIACVGVLIATMRPRVGTVAAVHVPVQPQPQPPEHTAYAE</sequence>
<feature type="transmembrane region" description="Helical" evidence="1">
    <location>
        <begin position="81"/>
        <end position="101"/>
    </location>
</feature>
<dbReference type="Pfam" id="PF07690">
    <property type="entry name" value="MFS_1"/>
    <property type="match status" value="1"/>
</dbReference>
<dbReference type="Proteomes" id="UP001592582">
    <property type="component" value="Unassembled WGS sequence"/>
</dbReference>
<feature type="transmembrane region" description="Helical" evidence="1">
    <location>
        <begin position="320"/>
        <end position="339"/>
    </location>
</feature>
<keyword evidence="1" id="KW-0812">Transmembrane</keyword>
<evidence type="ECO:0000259" key="2">
    <source>
        <dbReference type="PROSITE" id="PS50056"/>
    </source>
</evidence>
<dbReference type="PROSITE" id="PS50056">
    <property type="entry name" value="TYR_PHOSPHATASE_2"/>
    <property type="match status" value="1"/>
</dbReference>
<feature type="transmembrane region" description="Helical" evidence="1">
    <location>
        <begin position="202"/>
        <end position="220"/>
    </location>
</feature>
<feature type="transmembrane region" description="Helical" evidence="1">
    <location>
        <begin position="113"/>
        <end position="134"/>
    </location>
</feature>
<feature type="transmembrane region" description="Helical" evidence="1">
    <location>
        <begin position="253"/>
        <end position="274"/>
    </location>
</feature>
<evidence type="ECO:0000313" key="4">
    <source>
        <dbReference type="Proteomes" id="UP001592582"/>
    </source>
</evidence>
<dbReference type="InterPro" id="IPR011701">
    <property type="entry name" value="MFS"/>
</dbReference>
<reference evidence="3 4" key="1">
    <citation type="submission" date="2024-09" db="EMBL/GenBank/DDBJ databases">
        <authorList>
            <person name="Lee S.D."/>
        </authorList>
    </citation>
    <scope>NUCLEOTIDE SEQUENCE [LARGE SCALE GENOMIC DNA]</scope>
    <source>
        <strain evidence="3 4">N1-1</strain>
    </source>
</reference>
<proteinExistence type="predicted"/>
<keyword evidence="4" id="KW-1185">Reference proteome</keyword>
<gene>
    <name evidence="3" type="ORF">ACEZDG_24925</name>
</gene>
<comment type="caution">
    <text evidence="3">The sequence shown here is derived from an EMBL/GenBank/DDBJ whole genome shotgun (WGS) entry which is preliminary data.</text>
</comment>
<keyword evidence="1" id="KW-0472">Membrane</keyword>
<dbReference type="InterPro" id="IPR036259">
    <property type="entry name" value="MFS_trans_sf"/>
</dbReference>
<dbReference type="InterPro" id="IPR029021">
    <property type="entry name" value="Prot-tyrosine_phosphatase-like"/>
</dbReference>